<dbReference type="PANTHER" id="PTHR42940:SF1">
    <property type="entry name" value="ENOYL REDUCTASE (ER) DOMAIN-CONTAINING PROTEIN"/>
    <property type="match status" value="1"/>
</dbReference>
<keyword evidence="9" id="KW-1185">Reference proteome</keyword>
<sequence length="225" mass="23744">MATFGGLQLNGSFQEYVVCVERYMVLIPDGVSDYVAGPIMCSASTVYSSLRESGLKSGQWAVFPGGGGGVGIQGVQLAAAMGMRPIVVDTGIEREALAKQYGAEYFVDFQKEDPVKTVIELTGEGGHGVFVTGVQAYPLALQYLGSRAGAKVMCIGLPPKGRFHMDVDPTQLILLNQSIHGTFVGGKADIEAALDFARKGTSTVAPFQILTRSVSTMSLTPLQAS</sequence>
<dbReference type="Gene3D" id="3.90.180.10">
    <property type="entry name" value="Medium-chain alcohol dehydrogenases, catalytic domain"/>
    <property type="match status" value="1"/>
</dbReference>
<comment type="similarity">
    <text evidence="2">Belongs to the zinc-containing alcohol dehydrogenase family.</text>
</comment>
<evidence type="ECO:0000256" key="3">
    <source>
        <dbReference type="ARBA" id="ARBA00022723"/>
    </source>
</evidence>
<dbReference type="InterPro" id="IPR036291">
    <property type="entry name" value="NAD(P)-bd_dom_sf"/>
</dbReference>
<evidence type="ECO:0000256" key="5">
    <source>
        <dbReference type="ARBA" id="ARBA00023002"/>
    </source>
</evidence>
<dbReference type="SUPFAM" id="SSF51735">
    <property type="entry name" value="NAD(P)-binding Rossmann-fold domains"/>
    <property type="match status" value="1"/>
</dbReference>
<dbReference type="InterPro" id="IPR013149">
    <property type="entry name" value="ADH-like_C"/>
</dbReference>
<evidence type="ECO:0000256" key="2">
    <source>
        <dbReference type="ARBA" id="ARBA00008072"/>
    </source>
</evidence>
<accession>A0A072PUY7</accession>
<evidence type="ECO:0000256" key="1">
    <source>
        <dbReference type="ARBA" id="ARBA00001947"/>
    </source>
</evidence>
<keyword evidence="6" id="KW-0520">NAD</keyword>
<evidence type="ECO:0000256" key="4">
    <source>
        <dbReference type="ARBA" id="ARBA00022833"/>
    </source>
</evidence>
<evidence type="ECO:0000256" key="6">
    <source>
        <dbReference type="ARBA" id="ARBA00023027"/>
    </source>
</evidence>
<dbReference type="STRING" id="1182545.A0A072PUY7"/>
<organism evidence="8 9">
    <name type="scientific">Exophiala aquamarina CBS 119918</name>
    <dbReference type="NCBI Taxonomy" id="1182545"/>
    <lineage>
        <taxon>Eukaryota</taxon>
        <taxon>Fungi</taxon>
        <taxon>Dikarya</taxon>
        <taxon>Ascomycota</taxon>
        <taxon>Pezizomycotina</taxon>
        <taxon>Eurotiomycetes</taxon>
        <taxon>Chaetothyriomycetidae</taxon>
        <taxon>Chaetothyriales</taxon>
        <taxon>Herpotrichiellaceae</taxon>
        <taxon>Exophiala</taxon>
    </lineage>
</organism>
<dbReference type="Proteomes" id="UP000027920">
    <property type="component" value="Unassembled WGS sequence"/>
</dbReference>
<evidence type="ECO:0000259" key="7">
    <source>
        <dbReference type="Pfam" id="PF00107"/>
    </source>
</evidence>
<reference evidence="8 9" key="1">
    <citation type="submission" date="2013-03" db="EMBL/GenBank/DDBJ databases">
        <title>The Genome Sequence of Exophiala aquamarina CBS 119918.</title>
        <authorList>
            <consortium name="The Broad Institute Genomics Platform"/>
            <person name="Cuomo C."/>
            <person name="de Hoog S."/>
            <person name="Gorbushina A."/>
            <person name="Walker B."/>
            <person name="Young S.K."/>
            <person name="Zeng Q."/>
            <person name="Gargeya S."/>
            <person name="Fitzgerald M."/>
            <person name="Haas B."/>
            <person name="Abouelleil A."/>
            <person name="Allen A.W."/>
            <person name="Alvarado L."/>
            <person name="Arachchi H.M."/>
            <person name="Berlin A.M."/>
            <person name="Chapman S.B."/>
            <person name="Gainer-Dewar J."/>
            <person name="Goldberg J."/>
            <person name="Griggs A."/>
            <person name="Gujja S."/>
            <person name="Hansen M."/>
            <person name="Howarth C."/>
            <person name="Imamovic A."/>
            <person name="Ireland A."/>
            <person name="Larimer J."/>
            <person name="McCowan C."/>
            <person name="Murphy C."/>
            <person name="Pearson M."/>
            <person name="Poon T.W."/>
            <person name="Priest M."/>
            <person name="Roberts A."/>
            <person name="Saif S."/>
            <person name="Shea T."/>
            <person name="Sisk P."/>
            <person name="Sykes S."/>
            <person name="Wortman J."/>
            <person name="Nusbaum C."/>
            <person name="Birren B."/>
        </authorList>
    </citation>
    <scope>NUCLEOTIDE SEQUENCE [LARGE SCALE GENOMIC DNA]</scope>
    <source>
        <strain evidence="8 9">CBS 119918</strain>
    </source>
</reference>
<dbReference type="GO" id="GO:0004022">
    <property type="term" value="F:alcohol dehydrogenase (NAD+) activity"/>
    <property type="evidence" value="ECO:0007669"/>
    <property type="project" value="TreeGrafter"/>
</dbReference>
<dbReference type="FunFam" id="3.40.50.720:FF:000039">
    <property type="entry name" value="Alcohol dehydrogenase AdhP"/>
    <property type="match status" value="1"/>
</dbReference>
<dbReference type="PANTHER" id="PTHR42940">
    <property type="entry name" value="ALCOHOL DEHYDROGENASE 1-RELATED"/>
    <property type="match status" value="1"/>
</dbReference>
<feature type="domain" description="Alcohol dehydrogenase-like C-terminal" evidence="7">
    <location>
        <begin position="69"/>
        <end position="197"/>
    </location>
</feature>
<dbReference type="Pfam" id="PF00107">
    <property type="entry name" value="ADH_zinc_N"/>
    <property type="match status" value="1"/>
</dbReference>
<comment type="caution">
    <text evidence="8">The sequence shown here is derived from an EMBL/GenBank/DDBJ whole genome shotgun (WGS) entry which is preliminary data.</text>
</comment>
<name>A0A072PUY7_9EURO</name>
<dbReference type="EMBL" id="AMGV01000001">
    <property type="protein sequence ID" value="KEF63572.1"/>
    <property type="molecule type" value="Genomic_DNA"/>
</dbReference>
<evidence type="ECO:0000313" key="9">
    <source>
        <dbReference type="Proteomes" id="UP000027920"/>
    </source>
</evidence>
<dbReference type="OrthoDB" id="1879366at2759"/>
<dbReference type="GO" id="GO:0046872">
    <property type="term" value="F:metal ion binding"/>
    <property type="evidence" value="ECO:0007669"/>
    <property type="project" value="UniProtKB-KW"/>
</dbReference>
<keyword evidence="3" id="KW-0479">Metal-binding</keyword>
<keyword evidence="4" id="KW-0862">Zinc</keyword>
<evidence type="ECO:0000313" key="8">
    <source>
        <dbReference type="EMBL" id="KEF63572.1"/>
    </source>
</evidence>
<dbReference type="GO" id="GO:0005737">
    <property type="term" value="C:cytoplasm"/>
    <property type="evidence" value="ECO:0007669"/>
    <property type="project" value="TreeGrafter"/>
</dbReference>
<keyword evidence="5" id="KW-0560">Oxidoreductase</keyword>
<dbReference type="AlphaFoldDB" id="A0A072PUY7"/>
<protein>
    <recommendedName>
        <fullName evidence="7">Alcohol dehydrogenase-like C-terminal domain-containing protein</fullName>
    </recommendedName>
</protein>
<dbReference type="GeneID" id="25276496"/>
<dbReference type="Gene3D" id="3.40.50.720">
    <property type="entry name" value="NAD(P)-binding Rossmann-like Domain"/>
    <property type="match status" value="1"/>
</dbReference>
<gene>
    <name evidence="8" type="ORF">A1O9_01550</name>
</gene>
<dbReference type="RefSeq" id="XP_013266162.1">
    <property type="nucleotide sequence ID" value="XM_013410708.1"/>
</dbReference>
<dbReference type="VEuPathDB" id="FungiDB:A1O9_01550"/>
<dbReference type="HOGENOM" id="CLU_026673_20_1_1"/>
<comment type="cofactor">
    <cofactor evidence="1">
        <name>Zn(2+)</name>
        <dbReference type="ChEBI" id="CHEBI:29105"/>
    </cofactor>
</comment>
<proteinExistence type="inferred from homology"/>